<feature type="compositionally biased region" description="Polar residues" evidence="1">
    <location>
        <begin position="435"/>
        <end position="447"/>
    </location>
</feature>
<feature type="region of interest" description="Disordered" evidence="1">
    <location>
        <begin position="209"/>
        <end position="447"/>
    </location>
</feature>
<dbReference type="InterPro" id="IPR058933">
    <property type="entry name" value="YMC020W-like_ab_hydrolase"/>
</dbReference>
<feature type="compositionally biased region" description="Polar residues" evidence="1">
    <location>
        <begin position="14"/>
        <end position="31"/>
    </location>
</feature>
<keyword evidence="4" id="KW-1185">Reference proteome</keyword>
<feature type="compositionally biased region" description="Basic and acidic residues" evidence="1">
    <location>
        <begin position="146"/>
        <end position="161"/>
    </location>
</feature>
<dbReference type="PANTHER" id="PTHR47349">
    <property type="entry name" value="CHROMOSOME 8, WHOLE GENOME SHOTGUN SEQUENCE"/>
    <property type="match status" value="1"/>
</dbReference>
<dbReference type="Proteomes" id="UP000024533">
    <property type="component" value="Unassembled WGS sequence"/>
</dbReference>
<evidence type="ECO:0000313" key="3">
    <source>
        <dbReference type="EMBL" id="KDB26346.1"/>
    </source>
</evidence>
<feature type="domain" description="YMC020W-like alpha/beta hydrolase" evidence="2">
    <location>
        <begin position="440"/>
        <end position="746"/>
    </location>
</feature>
<feature type="compositionally biased region" description="Low complexity" evidence="1">
    <location>
        <begin position="64"/>
        <end position="91"/>
    </location>
</feature>
<feature type="compositionally biased region" description="Polar residues" evidence="1">
    <location>
        <begin position="115"/>
        <end position="137"/>
    </location>
</feature>
<feature type="compositionally biased region" description="Polar residues" evidence="1">
    <location>
        <begin position="260"/>
        <end position="302"/>
    </location>
</feature>
<dbReference type="OMA" id="KLLLNWM"/>
<gene>
    <name evidence="3" type="ORF">H109_01852</name>
</gene>
<reference evidence="3 4" key="1">
    <citation type="submission" date="2014-02" db="EMBL/GenBank/DDBJ databases">
        <title>The Genome Sequence of Trichophyton interdigitale MR816.</title>
        <authorList>
            <consortium name="The Broad Institute Genomics Platform"/>
            <person name="Cuomo C.A."/>
            <person name="White T.C."/>
            <person name="Graser Y."/>
            <person name="Martinez-Rossi N."/>
            <person name="Heitman J."/>
            <person name="Young S.K."/>
            <person name="Zeng Q."/>
            <person name="Gargeya S."/>
            <person name="Abouelleil A."/>
            <person name="Alvarado L."/>
            <person name="Chapman S.B."/>
            <person name="Gainer-Dewar J."/>
            <person name="Goldberg J."/>
            <person name="Griggs A."/>
            <person name="Gujja S."/>
            <person name="Hansen M."/>
            <person name="Howarth C."/>
            <person name="Imamovic A."/>
            <person name="Larimer J."/>
            <person name="Martinez D."/>
            <person name="Murphy C."/>
            <person name="Pearson M.D."/>
            <person name="Persinoti G."/>
            <person name="Poon T."/>
            <person name="Priest M."/>
            <person name="Roberts A.D."/>
            <person name="Saif S."/>
            <person name="Shea T.D."/>
            <person name="Sykes S.N."/>
            <person name="Wortman J."/>
            <person name="Nusbaum C."/>
            <person name="Birren B."/>
        </authorList>
    </citation>
    <scope>NUCLEOTIDE SEQUENCE [LARGE SCALE GENOMIC DNA]</scope>
    <source>
        <strain evidence="3 4">MR816</strain>
    </source>
</reference>
<dbReference type="AlphaFoldDB" id="A0A059JEN3"/>
<feature type="domain" description="YMC020W-like alpha/beta hydrolase" evidence="2">
    <location>
        <begin position="771"/>
        <end position="820"/>
    </location>
</feature>
<comment type="caution">
    <text evidence="3">The sequence shown here is derived from an EMBL/GenBank/DDBJ whole genome shotgun (WGS) entry which is preliminary data.</text>
</comment>
<dbReference type="OrthoDB" id="5598028at2759"/>
<dbReference type="HOGENOM" id="CLU_010834_0_1_1"/>
<dbReference type="EMBL" id="AOKY01000141">
    <property type="protein sequence ID" value="KDB26346.1"/>
    <property type="molecule type" value="Genomic_DNA"/>
</dbReference>
<dbReference type="InterPro" id="IPR058934">
    <property type="entry name" value="YMC020W-like"/>
</dbReference>
<evidence type="ECO:0000313" key="4">
    <source>
        <dbReference type="Proteomes" id="UP000024533"/>
    </source>
</evidence>
<proteinExistence type="predicted"/>
<feature type="compositionally biased region" description="Basic and acidic residues" evidence="1">
    <location>
        <begin position="316"/>
        <end position="332"/>
    </location>
</feature>
<protein>
    <recommendedName>
        <fullName evidence="2">YMC020W-like alpha/beta hydrolase domain-containing protein</fullName>
    </recommendedName>
</protein>
<feature type="compositionally biased region" description="Low complexity" evidence="1">
    <location>
        <begin position="1"/>
        <end position="10"/>
    </location>
</feature>
<sequence length="861" mass="93283">MAPAARAARASKGQKGSSSHPPSTNSATTNEDTIKELPGDGMSWYLRSWPTQSKAAAVTEVARESISAASSAASQRSRSSSSLRSTAISSRPPSIQLTKGVGISARSLPAEVATTKVNIASTEAPSMPKQNISNNIVRNVHNGLKPSEDTNKVEGEPKEGEAAQETQPSEQNKGSSNVPSETTGGLSQKEIHNEQSRSIGWFEWLSMAKTTNEPAPQPSNSAVVKEEADSSMPKVGLEDTCSTAKDDINKHDTSGLKDAQVSQSRSWLQLWGGSNTSSQAKPLESISNPQSAENTTAKSESNPQEERINTSQPEDASDKNGPAEETTHKRGESASGWLFWPRQQADTGSSAKKGEHASENVPPEGNAKEQVKGDSLATETQNIPSSKNSRVKPSTAMPQAATPPEPSSQNVPKEPPLQPANVPAAPSTKKGERTPPNQVLPSFQTSFPLESKPGFIEQLTRLLYKKGSEPRHVLRSQTTPQIKKAIAIGIHGYFPTPLIRTVIGQPTGTSVKFASMAANAIQEWADENNSPCHIEKIALEGEGRISERVDLLWKLLLNWIEHIREADFVLVSCHSQGVPVATMLVSKLIAFGCVSSARIGICAMAGINLGPFADYRSRWISGSAGELFDFTDAESKVSKDYRAALNAALDFGVKVTYVGSIDDQLVSLESSTFTTVSHPHIYRAVFVDGRVHAPSFLSHLVGFTMKLRNLGVSDHGLIRELSSPLAGSLYTGEGHSRLYEDKDVYKYFTLPFLPPQNPNYVCAFADGLTASRLAIRFALETTVINNAAIQFHKMIAPTASTSTANPYILPFAMRGVLEEEYVRHELSDETMELLKQFEDWKPSTKTLKDVKFRLEGIRSKL</sequence>
<feature type="compositionally biased region" description="Polar residues" evidence="1">
    <location>
        <begin position="209"/>
        <end position="222"/>
    </location>
</feature>
<feature type="region of interest" description="Disordered" evidence="1">
    <location>
        <begin position="1"/>
        <end position="41"/>
    </location>
</feature>
<evidence type="ECO:0000256" key="1">
    <source>
        <dbReference type="SAM" id="MobiDB-lite"/>
    </source>
</evidence>
<feature type="compositionally biased region" description="Polar residues" evidence="1">
    <location>
        <begin position="377"/>
        <end position="392"/>
    </location>
</feature>
<accession>A0A059JEN3</accession>
<evidence type="ECO:0000259" key="2">
    <source>
        <dbReference type="Pfam" id="PF26147"/>
    </source>
</evidence>
<organism evidence="3 4">
    <name type="scientific">Trichophyton interdigitale (strain MR816)</name>
    <dbReference type="NCBI Taxonomy" id="1215338"/>
    <lineage>
        <taxon>Eukaryota</taxon>
        <taxon>Fungi</taxon>
        <taxon>Dikarya</taxon>
        <taxon>Ascomycota</taxon>
        <taxon>Pezizomycotina</taxon>
        <taxon>Eurotiomycetes</taxon>
        <taxon>Eurotiomycetidae</taxon>
        <taxon>Onygenales</taxon>
        <taxon>Arthrodermataceae</taxon>
        <taxon>Trichophyton</taxon>
    </lineage>
</organism>
<feature type="compositionally biased region" description="Polar residues" evidence="1">
    <location>
        <begin position="164"/>
        <end position="186"/>
    </location>
</feature>
<name>A0A059JEN3_TRIIM</name>
<dbReference type="Pfam" id="PF26147">
    <property type="entry name" value="AB_HYDROLASE_YMC0-YMC35"/>
    <property type="match status" value="2"/>
</dbReference>
<feature type="compositionally biased region" description="Basic and acidic residues" evidence="1">
    <location>
        <begin position="244"/>
        <end position="255"/>
    </location>
</feature>
<dbReference type="PANTHER" id="PTHR47349:SF1">
    <property type="entry name" value="AER328WP"/>
    <property type="match status" value="1"/>
</dbReference>
<feature type="region of interest" description="Disordered" evidence="1">
    <location>
        <begin position="64"/>
        <end position="194"/>
    </location>
</feature>